<evidence type="ECO:0000313" key="2">
    <source>
        <dbReference type="Proteomes" id="UP000319130"/>
    </source>
</evidence>
<organism evidence="1 2">
    <name type="scientific">Aerophobetes bacterium</name>
    <dbReference type="NCBI Taxonomy" id="2030807"/>
    <lineage>
        <taxon>Bacteria</taxon>
        <taxon>Candidatus Aerophobota</taxon>
    </lineage>
</organism>
<dbReference type="Proteomes" id="UP000319130">
    <property type="component" value="Unassembled WGS sequence"/>
</dbReference>
<reference evidence="1 2" key="1">
    <citation type="submission" date="2019-03" db="EMBL/GenBank/DDBJ databases">
        <title>Metabolic potential of uncultured bacteria and archaea associated with petroleum seepage in deep-sea sediments.</title>
        <authorList>
            <person name="Dong X."/>
            <person name="Hubert C."/>
        </authorList>
    </citation>
    <scope>NUCLEOTIDE SEQUENCE [LARGE SCALE GENOMIC DNA]</scope>
    <source>
        <strain evidence="1">E29_bin52</strain>
    </source>
</reference>
<dbReference type="EMBL" id="SOIZ01000374">
    <property type="protein sequence ID" value="TET59180.1"/>
    <property type="molecule type" value="Genomic_DNA"/>
</dbReference>
<dbReference type="AlphaFoldDB" id="A0A523VWP7"/>
<comment type="caution">
    <text evidence="1">The sequence shown here is derived from an EMBL/GenBank/DDBJ whole genome shotgun (WGS) entry which is preliminary data.</text>
</comment>
<protein>
    <submittedName>
        <fullName evidence="1">Uncharacterized protein</fullName>
    </submittedName>
</protein>
<evidence type="ECO:0000313" key="1">
    <source>
        <dbReference type="EMBL" id="TET59180.1"/>
    </source>
</evidence>
<gene>
    <name evidence="1" type="ORF">E3J48_08135</name>
</gene>
<accession>A0A523VWP7</accession>
<proteinExistence type="predicted"/>
<name>A0A523VWP7_UNCAE</name>
<sequence length="119" mass="14091">MYSPLLDETTKAKGDKTTEIDCYNAMKRCVRFEKCNAPLCPLDPNVQKRTYIKGEAVCRLDPRELMIILHRRFEKQYREFRKVCQRKGAKLRSLKVARDGNKRYPECEQLEIETFLEEG</sequence>